<keyword evidence="4" id="KW-1185">Reference proteome</keyword>
<accession>A0A6A2Y9M9</accession>
<evidence type="ECO:0000259" key="2">
    <source>
        <dbReference type="Pfam" id="PF13456"/>
    </source>
</evidence>
<comment type="caution">
    <text evidence="3">The sequence shown here is derived from an EMBL/GenBank/DDBJ whole genome shotgun (WGS) entry which is preliminary data.</text>
</comment>
<feature type="domain" description="RNase H type-1" evidence="2">
    <location>
        <begin position="154"/>
        <end position="267"/>
    </location>
</feature>
<dbReference type="CDD" id="cd06222">
    <property type="entry name" value="RNase_H_like"/>
    <property type="match status" value="1"/>
</dbReference>
<feature type="region of interest" description="Disordered" evidence="1">
    <location>
        <begin position="32"/>
        <end position="74"/>
    </location>
</feature>
<dbReference type="InterPro" id="IPR012337">
    <property type="entry name" value="RNaseH-like_sf"/>
</dbReference>
<dbReference type="Gene3D" id="3.30.420.10">
    <property type="entry name" value="Ribonuclease H-like superfamily/Ribonuclease H"/>
    <property type="match status" value="1"/>
</dbReference>
<dbReference type="Proteomes" id="UP000436088">
    <property type="component" value="Unassembled WGS sequence"/>
</dbReference>
<dbReference type="InterPro" id="IPR044730">
    <property type="entry name" value="RNase_H-like_dom_plant"/>
</dbReference>
<dbReference type="Pfam" id="PF13456">
    <property type="entry name" value="RVT_3"/>
    <property type="match status" value="1"/>
</dbReference>
<sequence>MHPPIFSEDSNVARHRISLSSDDVRFMKKPRCVGLKPPDKGASLMEADANPEKPTNPGHSESPALQETSPTTLGTQWSKNGRSYGLWWFLSLWKRRNSFIFNDSCSSIDDTLRQSIVLASYCNMCRLPLARVKSRQLMWLKWRPPTKNWSYLKVDASVNISSGDSSIGGVLRTNQGDRLIGFHKRLGIMTPLMVELWSIYIGLQVTWSFGTELVQIQADNKQVVHLILDLNVGYIPLARDIIKLCSRSWYTDFCWILHEENMVANVMTKLECPNDYLLRTFLSVPSEVHLLLTRDVHGSDYPRVMLC</sequence>
<dbReference type="GO" id="GO:0004523">
    <property type="term" value="F:RNA-DNA hybrid ribonuclease activity"/>
    <property type="evidence" value="ECO:0007669"/>
    <property type="project" value="InterPro"/>
</dbReference>
<protein>
    <recommendedName>
        <fullName evidence="2">RNase H type-1 domain-containing protein</fullName>
    </recommendedName>
</protein>
<dbReference type="EMBL" id="VEPZ02001589">
    <property type="protein sequence ID" value="KAE8666974.1"/>
    <property type="molecule type" value="Genomic_DNA"/>
</dbReference>
<reference evidence="3" key="1">
    <citation type="submission" date="2019-09" db="EMBL/GenBank/DDBJ databases">
        <title>Draft genome information of white flower Hibiscus syriacus.</title>
        <authorList>
            <person name="Kim Y.-M."/>
        </authorList>
    </citation>
    <scope>NUCLEOTIDE SEQUENCE [LARGE SCALE GENOMIC DNA]</scope>
    <source>
        <strain evidence="3">YM2019G1</strain>
    </source>
</reference>
<evidence type="ECO:0000313" key="3">
    <source>
        <dbReference type="EMBL" id="KAE8666974.1"/>
    </source>
</evidence>
<dbReference type="InterPro" id="IPR036397">
    <property type="entry name" value="RNaseH_sf"/>
</dbReference>
<proteinExistence type="predicted"/>
<feature type="compositionally biased region" description="Polar residues" evidence="1">
    <location>
        <begin position="57"/>
        <end position="74"/>
    </location>
</feature>
<organism evidence="3 4">
    <name type="scientific">Hibiscus syriacus</name>
    <name type="common">Rose of Sharon</name>
    <dbReference type="NCBI Taxonomy" id="106335"/>
    <lineage>
        <taxon>Eukaryota</taxon>
        <taxon>Viridiplantae</taxon>
        <taxon>Streptophyta</taxon>
        <taxon>Embryophyta</taxon>
        <taxon>Tracheophyta</taxon>
        <taxon>Spermatophyta</taxon>
        <taxon>Magnoliopsida</taxon>
        <taxon>eudicotyledons</taxon>
        <taxon>Gunneridae</taxon>
        <taxon>Pentapetalae</taxon>
        <taxon>rosids</taxon>
        <taxon>malvids</taxon>
        <taxon>Malvales</taxon>
        <taxon>Malvaceae</taxon>
        <taxon>Malvoideae</taxon>
        <taxon>Hibiscus</taxon>
    </lineage>
</organism>
<evidence type="ECO:0000256" key="1">
    <source>
        <dbReference type="SAM" id="MobiDB-lite"/>
    </source>
</evidence>
<name>A0A6A2Y9M9_HIBSY</name>
<dbReference type="PANTHER" id="PTHR47723:SF19">
    <property type="entry name" value="POLYNUCLEOTIDYL TRANSFERASE, RIBONUCLEASE H-LIKE SUPERFAMILY PROTEIN"/>
    <property type="match status" value="1"/>
</dbReference>
<dbReference type="SUPFAM" id="SSF53098">
    <property type="entry name" value="Ribonuclease H-like"/>
    <property type="match status" value="1"/>
</dbReference>
<gene>
    <name evidence="3" type="ORF">F3Y22_tig00112471pilonHSYRG00107</name>
</gene>
<evidence type="ECO:0000313" key="4">
    <source>
        <dbReference type="Proteomes" id="UP000436088"/>
    </source>
</evidence>
<dbReference type="InterPro" id="IPR002156">
    <property type="entry name" value="RNaseH_domain"/>
</dbReference>
<dbReference type="InterPro" id="IPR053151">
    <property type="entry name" value="RNase_H-like"/>
</dbReference>
<dbReference type="GO" id="GO:0003676">
    <property type="term" value="F:nucleic acid binding"/>
    <property type="evidence" value="ECO:0007669"/>
    <property type="project" value="InterPro"/>
</dbReference>
<dbReference type="AlphaFoldDB" id="A0A6A2Y9M9"/>
<dbReference type="PANTHER" id="PTHR47723">
    <property type="entry name" value="OS05G0353850 PROTEIN"/>
    <property type="match status" value="1"/>
</dbReference>